<protein>
    <recommendedName>
        <fullName evidence="4">Bacterial type II secretion system protein E domain-containing protein</fullName>
    </recommendedName>
</protein>
<dbReference type="InterPro" id="IPR027417">
    <property type="entry name" value="P-loop_NTPase"/>
</dbReference>
<dbReference type="Proteomes" id="UP000216913">
    <property type="component" value="Unassembled WGS sequence"/>
</dbReference>
<dbReference type="OrthoDB" id="5790493at2"/>
<dbReference type="Gene3D" id="3.40.50.300">
    <property type="entry name" value="P-loop containing nucleotide triphosphate hydrolases"/>
    <property type="match status" value="1"/>
</dbReference>
<evidence type="ECO:0000313" key="5">
    <source>
        <dbReference type="EMBL" id="OZI50200.1"/>
    </source>
</evidence>
<dbReference type="SUPFAM" id="SSF52540">
    <property type="entry name" value="P-loop containing nucleoside triphosphate hydrolases"/>
    <property type="match status" value="1"/>
</dbReference>
<evidence type="ECO:0000256" key="1">
    <source>
        <dbReference type="ARBA" id="ARBA00006611"/>
    </source>
</evidence>
<comment type="caution">
    <text evidence="5">The sequence shown here is derived from an EMBL/GenBank/DDBJ whole genome shotgun (WGS) entry which is preliminary data.</text>
</comment>
<accession>A0A261TME7</accession>
<dbReference type="AlphaFoldDB" id="A0A261TME7"/>
<dbReference type="Gene3D" id="3.30.450.90">
    <property type="match status" value="1"/>
</dbReference>
<keyword evidence="2" id="KW-0547">Nucleotide-binding</keyword>
<sequence length="583" mass="63789">MRAVLRGSESRAVHTASVAEGPAQGLPAICGSVAELRAMRPAFVRSLHAEFDLADLRSMVCPVLLDDQRVRLLVLPEYLEGDATDEVQRLVRRHGWPLSTPARQAASTSLLLTLARDPAPSVVSEPADSLRMSSSALQLLFHEIVSQALRLEASDLHLRVDEPSRDAEIRCTVDGMYVPIPTLAPVPTRMLRDMLAVVWMDVRGGNGAVFDPLAEQQGQLLHDHAGEPVLLRWASLATDTGPAVCLRLTRRKPAQQARLRRLGFLPAQLARIETACRIEGGAVVVSGRVGSGKSTTLAAMLAALPGTRKLITLEDPVETPIAGALQNTVVRDLGPSEGHPFDAKLKTVKRSALQDFYLGEVRDHDTGRAFADMASAGISVYTTVHAGSAQSIVDRLASDFIGVSRDLLNAPGLIKLRIYQTLAPRLCRHCALPPWEWLQRDHRRGNEWRRWRAGWARGERRMPGTLRRVRYRNEQGCPRCTRGRPAALWGYAGRLVVADVLAEARGEADRIVSTDAGPPSGVLPVMPLLHAGGVRVLHGDIDPRWLADLAGGVAPLMRMARAAPLPAHRSLSRRPRPRWREVT</sequence>
<feature type="domain" description="Bacterial type II secretion system protein E" evidence="4">
    <location>
        <begin position="137"/>
        <end position="505"/>
    </location>
</feature>
<dbReference type="GO" id="GO:0005886">
    <property type="term" value="C:plasma membrane"/>
    <property type="evidence" value="ECO:0007669"/>
    <property type="project" value="TreeGrafter"/>
</dbReference>
<dbReference type="InterPro" id="IPR001482">
    <property type="entry name" value="T2SS/T4SS_dom"/>
</dbReference>
<dbReference type="GO" id="GO:0016887">
    <property type="term" value="F:ATP hydrolysis activity"/>
    <property type="evidence" value="ECO:0007669"/>
    <property type="project" value="TreeGrafter"/>
</dbReference>
<reference evidence="5 6" key="1">
    <citation type="submission" date="2017-05" db="EMBL/GenBank/DDBJ databases">
        <title>Complete and WGS of Bordetella genogroups.</title>
        <authorList>
            <person name="Spilker T."/>
            <person name="LiPuma J."/>
        </authorList>
    </citation>
    <scope>NUCLEOTIDE SEQUENCE [LARGE SCALE GENOMIC DNA]</scope>
    <source>
        <strain evidence="5 6">AU10456</strain>
    </source>
</reference>
<dbReference type="GO" id="GO:0005524">
    <property type="term" value="F:ATP binding"/>
    <property type="evidence" value="ECO:0007669"/>
    <property type="project" value="UniProtKB-KW"/>
</dbReference>
<gene>
    <name evidence="5" type="ORF">CAL25_12805</name>
</gene>
<dbReference type="PANTHER" id="PTHR30258:SF3">
    <property type="entry name" value="SLL1921 PROTEIN"/>
    <property type="match status" value="1"/>
</dbReference>
<evidence type="ECO:0000259" key="4">
    <source>
        <dbReference type="Pfam" id="PF00437"/>
    </source>
</evidence>
<proteinExistence type="inferred from homology"/>
<evidence type="ECO:0000256" key="3">
    <source>
        <dbReference type="ARBA" id="ARBA00022840"/>
    </source>
</evidence>
<comment type="similarity">
    <text evidence="1">Belongs to the GSP E family.</text>
</comment>
<dbReference type="EMBL" id="NEVP01000007">
    <property type="protein sequence ID" value="OZI50200.1"/>
    <property type="molecule type" value="Genomic_DNA"/>
</dbReference>
<dbReference type="Pfam" id="PF00437">
    <property type="entry name" value="T2SSE"/>
    <property type="match status" value="1"/>
</dbReference>
<keyword evidence="3" id="KW-0067">ATP-binding</keyword>
<evidence type="ECO:0000313" key="6">
    <source>
        <dbReference type="Proteomes" id="UP000216913"/>
    </source>
</evidence>
<name>A0A261TME7_9BORD</name>
<organism evidence="5 6">
    <name type="scientific">Bordetella genomosp. 5</name>
    <dbReference type="NCBI Taxonomy" id="1395608"/>
    <lineage>
        <taxon>Bacteria</taxon>
        <taxon>Pseudomonadati</taxon>
        <taxon>Pseudomonadota</taxon>
        <taxon>Betaproteobacteria</taxon>
        <taxon>Burkholderiales</taxon>
        <taxon>Alcaligenaceae</taxon>
        <taxon>Bordetella</taxon>
    </lineage>
</organism>
<evidence type="ECO:0000256" key="2">
    <source>
        <dbReference type="ARBA" id="ARBA00022741"/>
    </source>
</evidence>
<keyword evidence="6" id="KW-1185">Reference proteome</keyword>
<dbReference type="PANTHER" id="PTHR30258">
    <property type="entry name" value="TYPE II SECRETION SYSTEM PROTEIN GSPE-RELATED"/>
    <property type="match status" value="1"/>
</dbReference>